<evidence type="ECO:0000313" key="10">
    <source>
        <dbReference type="EMBL" id="WKD50657.1"/>
    </source>
</evidence>
<evidence type="ECO:0000256" key="4">
    <source>
        <dbReference type="ARBA" id="ARBA00022694"/>
    </source>
</evidence>
<dbReference type="Proteomes" id="UP001321520">
    <property type="component" value="Chromosome"/>
</dbReference>
<organism evidence="10 11">
    <name type="scientific">Microbulbifer spongiae</name>
    <dbReference type="NCBI Taxonomy" id="2944933"/>
    <lineage>
        <taxon>Bacteria</taxon>
        <taxon>Pseudomonadati</taxon>
        <taxon>Pseudomonadota</taxon>
        <taxon>Gammaproteobacteria</taxon>
        <taxon>Cellvibrionales</taxon>
        <taxon>Microbulbiferaceae</taxon>
        <taxon>Microbulbifer</taxon>
    </lineage>
</organism>
<keyword evidence="4 8" id="KW-0819">tRNA processing</keyword>
<comment type="subcellular location">
    <subcellularLocation>
        <location evidence="1 8">Cytoplasm</location>
    </subcellularLocation>
</comment>
<dbReference type="PANTHER" id="PTHR43033">
    <property type="entry name" value="TRNA(ILE)-LYSIDINE SYNTHASE-RELATED"/>
    <property type="match status" value="1"/>
</dbReference>
<keyword evidence="11" id="KW-1185">Reference proteome</keyword>
<dbReference type="EMBL" id="CP098023">
    <property type="protein sequence ID" value="WKD50657.1"/>
    <property type="molecule type" value="Genomic_DNA"/>
</dbReference>
<keyword evidence="5 8" id="KW-0547">Nucleotide-binding</keyword>
<dbReference type="InterPro" id="IPR011063">
    <property type="entry name" value="TilS/TtcA_N"/>
</dbReference>
<dbReference type="InterPro" id="IPR014729">
    <property type="entry name" value="Rossmann-like_a/b/a_fold"/>
</dbReference>
<evidence type="ECO:0000256" key="3">
    <source>
        <dbReference type="ARBA" id="ARBA00022598"/>
    </source>
</evidence>
<evidence type="ECO:0000256" key="7">
    <source>
        <dbReference type="ARBA" id="ARBA00048539"/>
    </source>
</evidence>
<feature type="binding site" evidence="8">
    <location>
        <begin position="31"/>
        <end position="36"/>
    </location>
    <ligand>
        <name>ATP</name>
        <dbReference type="ChEBI" id="CHEBI:30616"/>
    </ligand>
</feature>
<dbReference type="InterPro" id="IPR015262">
    <property type="entry name" value="tRNA_Ile_lys_synt_subst-bd"/>
</dbReference>
<dbReference type="InterPro" id="IPR012795">
    <property type="entry name" value="tRNA_Ile_lys_synt_N"/>
</dbReference>
<evidence type="ECO:0000256" key="5">
    <source>
        <dbReference type="ARBA" id="ARBA00022741"/>
    </source>
</evidence>
<comment type="domain">
    <text evidence="8">The N-terminal region contains the highly conserved SGGXDS motif, predicted to be a P-loop motif involved in ATP binding.</text>
</comment>
<dbReference type="InterPro" id="IPR012796">
    <property type="entry name" value="Lysidine-tRNA-synth_C"/>
</dbReference>
<protein>
    <recommendedName>
        <fullName evidence="8">tRNA(Ile)-lysidine synthase</fullName>
        <ecNumber evidence="8">6.3.4.19</ecNumber>
    </recommendedName>
    <alternativeName>
        <fullName evidence="8">tRNA(Ile)-2-lysyl-cytidine synthase</fullName>
    </alternativeName>
    <alternativeName>
        <fullName evidence="8">tRNA(Ile)-lysidine synthetase</fullName>
    </alternativeName>
</protein>
<evidence type="ECO:0000256" key="8">
    <source>
        <dbReference type="HAMAP-Rule" id="MF_01161"/>
    </source>
</evidence>
<comment type="similarity">
    <text evidence="8">Belongs to the tRNA(Ile)-lysidine synthase family.</text>
</comment>
<dbReference type="PANTHER" id="PTHR43033:SF1">
    <property type="entry name" value="TRNA(ILE)-LYSIDINE SYNTHASE-RELATED"/>
    <property type="match status" value="1"/>
</dbReference>
<dbReference type="HAMAP" id="MF_01161">
    <property type="entry name" value="tRNA_Ile_lys_synt"/>
    <property type="match status" value="1"/>
</dbReference>
<dbReference type="Pfam" id="PF09179">
    <property type="entry name" value="TilS"/>
    <property type="match status" value="1"/>
</dbReference>
<dbReference type="Pfam" id="PF11734">
    <property type="entry name" value="TilS_C"/>
    <property type="match status" value="1"/>
</dbReference>
<evidence type="ECO:0000256" key="1">
    <source>
        <dbReference type="ARBA" id="ARBA00004496"/>
    </source>
</evidence>
<dbReference type="Pfam" id="PF01171">
    <property type="entry name" value="ATP_bind_3"/>
    <property type="match status" value="1"/>
</dbReference>
<proteinExistence type="inferred from homology"/>
<keyword evidence="3 8" id="KW-0436">Ligase</keyword>
<comment type="function">
    <text evidence="8">Ligates lysine onto the cytidine present at position 34 of the AUA codon-specific tRNA(Ile) that contains the anticodon CAU, in an ATP-dependent manner. Cytidine is converted to lysidine, thus changing the amino acid specificity of the tRNA from methionine to isoleucine.</text>
</comment>
<sequence length="436" mass="48415">MTITNPERLPTLLQVAMQRHPVPGQLWVGFSGGLDSTVLLHLLASCQIPVRALHLHHGLSANADHWLSHCREFACHLSVPFTAVQIHVATGKGGLEQRARRARYRAFAQVMSEGDQILLGHHGDDQAETFLLRLMRGAGVLGLAGIAESRFLGEGRSLLRPLLGASRVELAAWAGDHGLTWIDDESNADESLDRNYLRHRVLPLLSARWPARQRVVRAVENLRESAELLQALALADLHGCGLRRERFGESLALERFTGLSLARRKNLLRYWCLQQGGKAPEWAPLQQALEQLGAAAADARIAVQLGGRVVRRYQGRLYLTPELARYAVKEGGDQKCWDGISELPLPGGGVLAPSPGWPGSQYRVRYRRGGERAQPSDRVHSQTLKKLLQERALEPWLRDRVPLIYRAGELVAVGDLFTCDVAGLAQTPPPRWWFSD</sequence>
<dbReference type="NCBIfam" id="TIGR02432">
    <property type="entry name" value="lysidine_TilS_N"/>
    <property type="match status" value="1"/>
</dbReference>
<evidence type="ECO:0000259" key="9">
    <source>
        <dbReference type="SMART" id="SM00977"/>
    </source>
</evidence>
<dbReference type="EC" id="6.3.4.19" evidence="8"/>
<dbReference type="Gene3D" id="3.40.50.620">
    <property type="entry name" value="HUPs"/>
    <property type="match status" value="1"/>
</dbReference>
<dbReference type="SUPFAM" id="SSF56037">
    <property type="entry name" value="PheT/TilS domain"/>
    <property type="match status" value="1"/>
</dbReference>
<evidence type="ECO:0000313" key="11">
    <source>
        <dbReference type="Proteomes" id="UP001321520"/>
    </source>
</evidence>
<feature type="domain" description="Lysidine-tRNA(Ile) synthetase C-terminal" evidence="9">
    <location>
        <begin position="362"/>
        <end position="432"/>
    </location>
</feature>
<accession>A0ABY9EEH2</accession>
<keyword evidence="2 8" id="KW-0963">Cytoplasm</keyword>
<dbReference type="NCBIfam" id="TIGR02433">
    <property type="entry name" value="lysidine_TilS_C"/>
    <property type="match status" value="1"/>
</dbReference>
<dbReference type="SMART" id="SM00977">
    <property type="entry name" value="TilS_C"/>
    <property type="match status" value="1"/>
</dbReference>
<dbReference type="Gene3D" id="1.20.59.20">
    <property type="match status" value="1"/>
</dbReference>
<evidence type="ECO:0000256" key="2">
    <source>
        <dbReference type="ARBA" id="ARBA00022490"/>
    </source>
</evidence>
<reference evidence="10 11" key="1">
    <citation type="submission" date="2022-05" db="EMBL/GenBank/DDBJ databases">
        <title>Microbulbifer sp. nov., isolated from sponge.</title>
        <authorList>
            <person name="Gao L."/>
        </authorList>
    </citation>
    <scope>NUCLEOTIDE SEQUENCE [LARGE SCALE GENOMIC DNA]</scope>
    <source>
        <strain evidence="10 11">MI-G</strain>
    </source>
</reference>
<dbReference type="SUPFAM" id="SSF52402">
    <property type="entry name" value="Adenine nucleotide alpha hydrolases-like"/>
    <property type="match status" value="1"/>
</dbReference>
<dbReference type="RefSeq" id="WP_301417162.1">
    <property type="nucleotide sequence ID" value="NZ_CP098023.1"/>
</dbReference>
<dbReference type="InterPro" id="IPR012094">
    <property type="entry name" value="tRNA_Ile_lys_synt"/>
</dbReference>
<dbReference type="GO" id="GO:0032267">
    <property type="term" value="F:tRNA(Ile)-lysidine synthase activity"/>
    <property type="evidence" value="ECO:0007669"/>
    <property type="project" value="UniProtKB-EC"/>
</dbReference>
<comment type="catalytic activity">
    <reaction evidence="7 8">
        <text>cytidine(34) in tRNA(Ile2) + L-lysine + ATP = lysidine(34) in tRNA(Ile2) + AMP + diphosphate + H(+)</text>
        <dbReference type="Rhea" id="RHEA:43744"/>
        <dbReference type="Rhea" id="RHEA-COMP:10625"/>
        <dbReference type="Rhea" id="RHEA-COMP:10670"/>
        <dbReference type="ChEBI" id="CHEBI:15378"/>
        <dbReference type="ChEBI" id="CHEBI:30616"/>
        <dbReference type="ChEBI" id="CHEBI:32551"/>
        <dbReference type="ChEBI" id="CHEBI:33019"/>
        <dbReference type="ChEBI" id="CHEBI:82748"/>
        <dbReference type="ChEBI" id="CHEBI:83665"/>
        <dbReference type="ChEBI" id="CHEBI:456215"/>
        <dbReference type="EC" id="6.3.4.19"/>
    </reaction>
</comment>
<dbReference type="CDD" id="cd01992">
    <property type="entry name" value="TilS_N"/>
    <property type="match status" value="1"/>
</dbReference>
<dbReference type="SUPFAM" id="SSF82829">
    <property type="entry name" value="MesJ substrate recognition domain-like"/>
    <property type="match status" value="1"/>
</dbReference>
<keyword evidence="6 8" id="KW-0067">ATP-binding</keyword>
<evidence type="ECO:0000256" key="6">
    <source>
        <dbReference type="ARBA" id="ARBA00022840"/>
    </source>
</evidence>
<gene>
    <name evidence="8 10" type="primary">tilS</name>
    <name evidence="10" type="ORF">M8T91_04310</name>
</gene>
<name>A0ABY9EEH2_9GAMM</name>